<dbReference type="Proteomes" id="UP000095767">
    <property type="component" value="Unassembled WGS sequence"/>
</dbReference>
<evidence type="ECO:0000313" key="3">
    <source>
        <dbReference type="Proteomes" id="UP000095767"/>
    </source>
</evidence>
<dbReference type="EMBL" id="LWDX02063285">
    <property type="protein sequence ID" value="OEL16333.1"/>
    <property type="molecule type" value="Genomic_DNA"/>
</dbReference>
<organism evidence="2 3">
    <name type="scientific">Dichanthelium oligosanthes</name>
    <dbReference type="NCBI Taxonomy" id="888268"/>
    <lineage>
        <taxon>Eukaryota</taxon>
        <taxon>Viridiplantae</taxon>
        <taxon>Streptophyta</taxon>
        <taxon>Embryophyta</taxon>
        <taxon>Tracheophyta</taxon>
        <taxon>Spermatophyta</taxon>
        <taxon>Magnoliopsida</taxon>
        <taxon>Liliopsida</taxon>
        <taxon>Poales</taxon>
        <taxon>Poaceae</taxon>
        <taxon>PACMAD clade</taxon>
        <taxon>Panicoideae</taxon>
        <taxon>Panicodae</taxon>
        <taxon>Paniceae</taxon>
        <taxon>Dichantheliinae</taxon>
        <taxon>Dichanthelium</taxon>
    </lineage>
</organism>
<reference evidence="2 3" key="1">
    <citation type="submission" date="2016-09" db="EMBL/GenBank/DDBJ databases">
        <title>The draft genome of Dichanthelium oligosanthes: A C3 panicoid grass species.</title>
        <authorList>
            <person name="Studer A.J."/>
            <person name="Schnable J.C."/>
            <person name="Brutnell T.P."/>
        </authorList>
    </citation>
    <scope>NUCLEOTIDE SEQUENCE [LARGE SCALE GENOMIC DNA]</scope>
    <source>
        <strain evidence="3">cv. Kellogg 1175</strain>
        <tissue evidence="2">Leaf</tissue>
    </source>
</reference>
<evidence type="ECO:0000313" key="2">
    <source>
        <dbReference type="EMBL" id="OEL16333.1"/>
    </source>
</evidence>
<dbReference type="STRING" id="888268.A0A1E5UTY4"/>
<proteinExistence type="predicted"/>
<protein>
    <submittedName>
        <fullName evidence="2">Uncharacterized protein</fullName>
    </submittedName>
</protein>
<gene>
    <name evidence="2" type="ORF">BAE44_0022647</name>
</gene>
<comment type="caution">
    <text evidence="2">The sequence shown here is derived from an EMBL/GenBank/DDBJ whole genome shotgun (WGS) entry which is preliminary data.</text>
</comment>
<name>A0A1E5UTY4_9POAL</name>
<accession>A0A1E5UTY4</accession>
<keyword evidence="3" id="KW-1185">Reference proteome</keyword>
<evidence type="ECO:0000256" key="1">
    <source>
        <dbReference type="SAM" id="MobiDB-lite"/>
    </source>
</evidence>
<dbReference type="AlphaFoldDB" id="A0A1E5UTY4"/>
<feature type="region of interest" description="Disordered" evidence="1">
    <location>
        <begin position="89"/>
        <end position="109"/>
    </location>
</feature>
<sequence>MPARPPIAMPSRLPYAPAAWYPGAVPMQAPADWYHGVFPMQALPPPPPPPVRAPVLAVWADNLVEAVRGDLGYFVAHARCVAVKVHYPASSTAPAKTSASSTRRSGTPS</sequence>